<feature type="domain" description="HTH lacI-type" evidence="5">
    <location>
        <begin position="18"/>
        <end position="72"/>
    </location>
</feature>
<dbReference type="Proteomes" id="UP001238179">
    <property type="component" value="Chromosome"/>
</dbReference>
<dbReference type="PRINTS" id="PR00036">
    <property type="entry name" value="HTHLACI"/>
</dbReference>
<dbReference type="EMBL" id="AP027080">
    <property type="protein sequence ID" value="BDU71692.1"/>
    <property type="molecule type" value="Genomic_DNA"/>
</dbReference>
<name>A0AA48K8V9_9BACT</name>
<dbReference type="SUPFAM" id="SSF53822">
    <property type="entry name" value="Periplasmic binding protein-like I"/>
    <property type="match status" value="1"/>
</dbReference>
<dbReference type="CDD" id="cd06267">
    <property type="entry name" value="PBP1_LacI_sugar_binding-like"/>
    <property type="match status" value="1"/>
</dbReference>
<dbReference type="PROSITE" id="PS50932">
    <property type="entry name" value="HTH_LACI_2"/>
    <property type="match status" value="1"/>
</dbReference>
<keyword evidence="2" id="KW-0805">Transcription regulation</keyword>
<dbReference type="PROSITE" id="PS00356">
    <property type="entry name" value="HTH_LACI_1"/>
    <property type="match status" value="1"/>
</dbReference>
<dbReference type="Pfam" id="PF13377">
    <property type="entry name" value="Peripla_BP_3"/>
    <property type="match status" value="1"/>
</dbReference>
<evidence type="ECO:0000313" key="7">
    <source>
        <dbReference type="Proteomes" id="UP001238179"/>
    </source>
</evidence>
<accession>A0AA48K8V9</accession>
<dbReference type="Pfam" id="PF00356">
    <property type="entry name" value="LacI"/>
    <property type="match status" value="1"/>
</dbReference>
<keyword evidence="4" id="KW-0804">Transcription</keyword>
<dbReference type="InterPro" id="IPR028082">
    <property type="entry name" value="Peripla_BP_I"/>
</dbReference>
<evidence type="ECO:0000256" key="2">
    <source>
        <dbReference type="ARBA" id="ARBA00023015"/>
    </source>
</evidence>
<keyword evidence="7" id="KW-1185">Reference proteome</keyword>
<proteinExistence type="predicted"/>
<evidence type="ECO:0000259" key="5">
    <source>
        <dbReference type="PROSITE" id="PS50932"/>
    </source>
</evidence>
<keyword evidence="3" id="KW-0238">DNA-binding</keyword>
<dbReference type="KEGG" id="msil:METEAL_08660"/>
<dbReference type="InterPro" id="IPR046335">
    <property type="entry name" value="LacI/GalR-like_sensor"/>
</dbReference>
<organism evidence="6 7">
    <name type="scientific">Mesoterricola silvestris</name>
    <dbReference type="NCBI Taxonomy" id="2927979"/>
    <lineage>
        <taxon>Bacteria</taxon>
        <taxon>Pseudomonadati</taxon>
        <taxon>Acidobacteriota</taxon>
        <taxon>Holophagae</taxon>
        <taxon>Holophagales</taxon>
        <taxon>Holophagaceae</taxon>
        <taxon>Mesoterricola</taxon>
    </lineage>
</organism>
<sequence>MTQRPQEGAAPPDDRAEVTIHDVARMANVSIATVSRVLNGTNPVKGATSDRVQEAIEALGYIPHSGARSLIKKETRTIGALLPDMFGEFFSEVIRGLDQVARNRHYSLLVTCTHGDMESAEAMLRTMHGKVDGLVILSSEMEVHAGMARLLKRTPAVFLSQVAGGLEERFDSISVDNHGGALSMVRYLIGLGHSRIAFIRGPENNTDAQQRLRGYRDAMAGFPGTQGRGLEAQGDFGEASGYRAACRLLKTSPRPTAIFAANDDMAIGALAALKDQGLRVPEDISLAGFDDVPIVRYLTPALTSIRAPISDLGARAAERLLTVIEAGGAVQPRQQTLEVLLVPRGSTCPPLPGNGGP</sequence>
<dbReference type="GO" id="GO:0000976">
    <property type="term" value="F:transcription cis-regulatory region binding"/>
    <property type="evidence" value="ECO:0007669"/>
    <property type="project" value="TreeGrafter"/>
</dbReference>
<dbReference type="Gene3D" id="3.40.50.2300">
    <property type="match status" value="2"/>
</dbReference>
<keyword evidence="1" id="KW-0678">Repressor</keyword>
<dbReference type="RefSeq" id="WP_316414594.1">
    <property type="nucleotide sequence ID" value="NZ_AP027080.1"/>
</dbReference>
<evidence type="ECO:0000256" key="1">
    <source>
        <dbReference type="ARBA" id="ARBA00022491"/>
    </source>
</evidence>
<evidence type="ECO:0000313" key="6">
    <source>
        <dbReference type="EMBL" id="BDU71692.1"/>
    </source>
</evidence>
<dbReference type="CDD" id="cd01392">
    <property type="entry name" value="HTH_LacI"/>
    <property type="match status" value="1"/>
</dbReference>
<dbReference type="GO" id="GO:0003700">
    <property type="term" value="F:DNA-binding transcription factor activity"/>
    <property type="evidence" value="ECO:0007669"/>
    <property type="project" value="TreeGrafter"/>
</dbReference>
<protein>
    <submittedName>
        <fullName evidence="6">LacI family transcriptional regulator</fullName>
    </submittedName>
</protein>
<dbReference type="InterPro" id="IPR010982">
    <property type="entry name" value="Lambda_DNA-bd_dom_sf"/>
</dbReference>
<evidence type="ECO:0000256" key="4">
    <source>
        <dbReference type="ARBA" id="ARBA00023163"/>
    </source>
</evidence>
<dbReference type="SMART" id="SM00354">
    <property type="entry name" value="HTH_LACI"/>
    <property type="match status" value="1"/>
</dbReference>
<dbReference type="SUPFAM" id="SSF47413">
    <property type="entry name" value="lambda repressor-like DNA-binding domains"/>
    <property type="match status" value="1"/>
</dbReference>
<dbReference type="PANTHER" id="PTHR30146">
    <property type="entry name" value="LACI-RELATED TRANSCRIPTIONAL REPRESSOR"/>
    <property type="match status" value="1"/>
</dbReference>
<reference evidence="7" key="1">
    <citation type="journal article" date="2023" name="Int. J. Syst. Evol. Microbiol.">
        <title>Mesoterricola silvestris gen. nov., sp. nov., Mesoterricola sediminis sp. nov., Geothrix oryzae sp. nov., Geothrix edaphica sp. nov., Geothrix rubra sp. nov., and Geothrix limicola sp. nov., six novel members of Acidobacteriota isolated from soils.</title>
        <authorList>
            <person name="Itoh H."/>
            <person name="Sugisawa Y."/>
            <person name="Mise K."/>
            <person name="Xu Z."/>
            <person name="Kuniyasu M."/>
            <person name="Ushijima N."/>
            <person name="Kawano K."/>
            <person name="Kobayashi E."/>
            <person name="Shiratori Y."/>
            <person name="Masuda Y."/>
            <person name="Senoo K."/>
        </authorList>
    </citation>
    <scope>NUCLEOTIDE SEQUENCE [LARGE SCALE GENOMIC DNA]</scope>
    <source>
        <strain evidence="7">W79</strain>
    </source>
</reference>
<dbReference type="Gene3D" id="1.10.260.40">
    <property type="entry name" value="lambda repressor-like DNA-binding domains"/>
    <property type="match status" value="1"/>
</dbReference>
<dbReference type="PANTHER" id="PTHR30146:SF151">
    <property type="entry name" value="HTH-TYPE TRANSCRIPTIONAL REPRESSOR CYTR"/>
    <property type="match status" value="1"/>
</dbReference>
<evidence type="ECO:0000256" key="3">
    <source>
        <dbReference type="ARBA" id="ARBA00023125"/>
    </source>
</evidence>
<dbReference type="AlphaFoldDB" id="A0AA48K8V9"/>
<gene>
    <name evidence="6" type="ORF">METEAL_08660</name>
</gene>
<dbReference type="InterPro" id="IPR000843">
    <property type="entry name" value="HTH_LacI"/>
</dbReference>